<gene>
    <name evidence="10" type="ORF">GOP47_0008480</name>
</gene>
<organism evidence="10 11">
    <name type="scientific">Adiantum capillus-veneris</name>
    <name type="common">Maidenhair fern</name>
    <dbReference type="NCBI Taxonomy" id="13818"/>
    <lineage>
        <taxon>Eukaryota</taxon>
        <taxon>Viridiplantae</taxon>
        <taxon>Streptophyta</taxon>
        <taxon>Embryophyta</taxon>
        <taxon>Tracheophyta</taxon>
        <taxon>Polypodiopsida</taxon>
        <taxon>Polypodiidae</taxon>
        <taxon>Polypodiales</taxon>
        <taxon>Pteridineae</taxon>
        <taxon>Pteridaceae</taxon>
        <taxon>Vittarioideae</taxon>
        <taxon>Adiantum</taxon>
    </lineage>
</organism>
<evidence type="ECO:0000256" key="5">
    <source>
        <dbReference type="ARBA" id="ARBA00022927"/>
    </source>
</evidence>
<evidence type="ECO:0000256" key="8">
    <source>
        <dbReference type="ARBA" id="ARBA00023136"/>
    </source>
</evidence>
<keyword evidence="4 9" id="KW-0812">Transmembrane</keyword>
<evidence type="ECO:0000313" key="11">
    <source>
        <dbReference type="Proteomes" id="UP000886520"/>
    </source>
</evidence>
<evidence type="ECO:0000256" key="9">
    <source>
        <dbReference type="SAM" id="Phobius"/>
    </source>
</evidence>
<dbReference type="Pfam" id="PF00584">
    <property type="entry name" value="SecE"/>
    <property type="match status" value="1"/>
</dbReference>
<evidence type="ECO:0000256" key="7">
    <source>
        <dbReference type="ARBA" id="ARBA00023010"/>
    </source>
</evidence>
<sequence>MSCLRLSARVSLHEQAQVSVSRPRPLPQATAWPHRPWFSRSVSFAAKKKWIQPAECTPSRREQLRAKEDAYSDNIVVELLKAIFRDLQNGIMFLFEQPKELQYLEFPSLQSAAKMALFTIVVVMVLIVFLATVDSAFSYIMASMFRRIR</sequence>
<keyword evidence="6 9" id="KW-1133">Transmembrane helix</keyword>
<name>A0A9D4UZ08_ADICA</name>
<keyword evidence="8 9" id="KW-0472">Membrane</keyword>
<evidence type="ECO:0000256" key="6">
    <source>
        <dbReference type="ARBA" id="ARBA00022989"/>
    </source>
</evidence>
<proteinExistence type="inferred from homology"/>
<keyword evidence="3" id="KW-0813">Transport</keyword>
<dbReference type="Proteomes" id="UP000886520">
    <property type="component" value="Chromosome 8"/>
</dbReference>
<evidence type="ECO:0000256" key="3">
    <source>
        <dbReference type="ARBA" id="ARBA00022448"/>
    </source>
</evidence>
<accession>A0A9D4UZ08</accession>
<dbReference type="PANTHER" id="PTHR37247">
    <property type="entry name" value="TRANSMEMBRANE PROTEIN"/>
    <property type="match status" value="1"/>
</dbReference>
<dbReference type="EMBL" id="JABFUD020000008">
    <property type="protein sequence ID" value="KAI5076415.1"/>
    <property type="molecule type" value="Genomic_DNA"/>
</dbReference>
<dbReference type="PANTHER" id="PTHR37247:SF1">
    <property type="entry name" value="TRANSMEMBRANE PROTEIN"/>
    <property type="match status" value="1"/>
</dbReference>
<evidence type="ECO:0000313" key="10">
    <source>
        <dbReference type="EMBL" id="KAI5076415.1"/>
    </source>
</evidence>
<reference evidence="10" key="1">
    <citation type="submission" date="2021-01" db="EMBL/GenBank/DDBJ databases">
        <title>Adiantum capillus-veneris genome.</title>
        <authorList>
            <person name="Fang Y."/>
            <person name="Liao Q."/>
        </authorList>
    </citation>
    <scope>NUCLEOTIDE SEQUENCE</scope>
    <source>
        <strain evidence="10">H3</strain>
        <tissue evidence="10">Leaf</tissue>
    </source>
</reference>
<feature type="transmembrane region" description="Helical" evidence="9">
    <location>
        <begin position="115"/>
        <end position="140"/>
    </location>
</feature>
<comment type="subcellular location">
    <subcellularLocation>
        <location evidence="1">Membrane</location>
    </subcellularLocation>
</comment>
<protein>
    <submittedName>
        <fullName evidence="10">Uncharacterized protein</fullName>
    </submittedName>
</protein>
<evidence type="ECO:0000256" key="2">
    <source>
        <dbReference type="ARBA" id="ARBA00008274"/>
    </source>
</evidence>
<evidence type="ECO:0000256" key="4">
    <source>
        <dbReference type="ARBA" id="ARBA00022692"/>
    </source>
</evidence>
<dbReference type="AlphaFoldDB" id="A0A9D4UZ08"/>
<comment type="similarity">
    <text evidence="2">Belongs to the SecE/SEC61-gamma family.</text>
</comment>
<evidence type="ECO:0000256" key="1">
    <source>
        <dbReference type="ARBA" id="ARBA00004370"/>
    </source>
</evidence>
<comment type="caution">
    <text evidence="10">The sequence shown here is derived from an EMBL/GenBank/DDBJ whole genome shotgun (WGS) entry which is preliminary data.</text>
</comment>
<dbReference type="InterPro" id="IPR001901">
    <property type="entry name" value="Translocase_SecE/Sec61-g"/>
</dbReference>
<keyword evidence="7" id="KW-0811">Translocation</keyword>
<keyword evidence="11" id="KW-1185">Reference proteome</keyword>
<dbReference type="OrthoDB" id="1913236at2759"/>
<keyword evidence="5" id="KW-0653">Protein transport</keyword>